<organism evidence="9 10">
    <name type="scientific">Anaerotruncus colihominis</name>
    <dbReference type="NCBI Taxonomy" id="169435"/>
    <lineage>
        <taxon>Bacteria</taxon>
        <taxon>Bacillati</taxon>
        <taxon>Bacillota</taxon>
        <taxon>Clostridia</taxon>
        <taxon>Eubacteriales</taxon>
        <taxon>Oscillospiraceae</taxon>
        <taxon>Anaerotruncus</taxon>
    </lineage>
</organism>
<dbReference type="SUPFAM" id="SSF51569">
    <property type="entry name" value="Aldolase"/>
    <property type="match status" value="1"/>
</dbReference>
<evidence type="ECO:0000313" key="9">
    <source>
        <dbReference type="EMBL" id="CUQ07644.1"/>
    </source>
</evidence>
<dbReference type="InterPro" id="IPR031338">
    <property type="entry name" value="KDPG/KHG_AS_2"/>
</dbReference>
<comment type="pathway">
    <text evidence="2">Carbohydrate acid metabolism; 2-dehydro-3-deoxy-D-gluconate degradation; D-glyceraldehyde 3-phosphate and pyruvate from 2-dehydro-3-deoxy-D-gluconate: step 2/2.</text>
</comment>
<dbReference type="NCBIfam" id="TIGR01182">
    <property type="entry name" value="eda"/>
    <property type="match status" value="1"/>
</dbReference>
<dbReference type="InterPro" id="IPR013785">
    <property type="entry name" value="Aldolase_TIM"/>
</dbReference>
<dbReference type="CDD" id="cd00452">
    <property type="entry name" value="KDPG_aldolase"/>
    <property type="match status" value="1"/>
</dbReference>
<dbReference type="PROSITE" id="PS00160">
    <property type="entry name" value="ALDOLASE_KDPG_KHG_2"/>
    <property type="match status" value="1"/>
</dbReference>
<dbReference type="Gene3D" id="3.20.20.70">
    <property type="entry name" value="Aldolase class I"/>
    <property type="match status" value="1"/>
</dbReference>
<evidence type="ECO:0000256" key="2">
    <source>
        <dbReference type="ARBA" id="ARBA00004736"/>
    </source>
</evidence>
<evidence type="ECO:0000256" key="7">
    <source>
        <dbReference type="ARBA" id="ARBA00023270"/>
    </source>
</evidence>
<name>A0A174TBV9_9FIRM</name>
<evidence type="ECO:0000256" key="1">
    <source>
        <dbReference type="ARBA" id="ARBA00000654"/>
    </source>
</evidence>
<dbReference type="RefSeq" id="WP_055245819.1">
    <property type="nucleotide sequence ID" value="NZ_CABIWA010000015.1"/>
</dbReference>
<dbReference type="PANTHER" id="PTHR30246">
    <property type="entry name" value="2-KETO-3-DEOXY-6-PHOSPHOGLUCONATE ALDOLASE"/>
    <property type="match status" value="1"/>
</dbReference>
<keyword evidence="8" id="KW-0119">Carbohydrate metabolism</keyword>
<dbReference type="AlphaFoldDB" id="A0A174TBV9"/>
<gene>
    <name evidence="9" type="primary">eda_3</name>
    <name evidence="9" type="ORF">ERS852551_03018</name>
</gene>
<evidence type="ECO:0000256" key="6">
    <source>
        <dbReference type="ARBA" id="ARBA00023239"/>
    </source>
</evidence>
<dbReference type="PROSITE" id="PS00159">
    <property type="entry name" value="ALDOLASE_KDPG_KHG_1"/>
    <property type="match status" value="1"/>
</dbReference>
<reference evidence="9 10" key="1">
    <citation type="submission" date="2015-09" db="EMBL/GenBank/DDBJ databases">
        <authorList>
            <consortium name="Pathogen Informatics"/>
        </authorList>
    </citation>
    <scope>NUCLEOTIDE SEQUENCE [LARGE SCALE GENOMIC DNA]</scope>
    <source>
        <strain evidence="9 10">2789STDY5834939</strain>
    </source>
</reference>
<dbReference type="OrthoDB" id="9802667at2"/>
<evidence type="ECO:0000256" key="5">
    <source>
        <dbReference type="ARBA" id="ARBA00013063"/>
    </source>
</evidence>
<proteinExistence type="inferred from homology"/>
<evidence type="ECO:0000256" key="3">
    <source>
        <dbReference type="ARBA" id="ARBA00006906"/>
    </source>
</evidence>
<dbReference type="Pfam" id="PF01081">
    <property type="entry name" value="Aldolase"/>
    <property type="match status" value="1"/>
</dbReference>
<dbReference type="PANTHER" id="PTHR30246:SF1">
    <property type="entry name" value="2-DEHYDRO-3-DEOXY-6-PHOSPHOGALACTONATE ALDOLASE-RELATED"/>
    <property type="match status" value="1"/>
</dbReference>
<dbReference type="NCBIfam" id="NF004325">
    <property type="entry name" value="PRK05718.1"/>
    <property type="match status" value="1"/>
</dbReference>
<evidence type="ECO:0000313" key="10">
    <source>
        <dbReference type="Proteomes" id="UP000095765"/>
    </source>
</evidence>
<keyword evidence="6" id="KW-0456">Lyase</keyword>
<evidence type="ECO:0000256" key="4">
    <source>
        <dbReference type="ARBA" id="ARBA00011233"/>
    </source>
</evidence>
<dbReference type="InterPro" id="IPR031337">
    <property type="entry name" value="KDPG/KHG_AS_1"/>
</dbReference>
<protein>
    <recommendedName>
        <fullName evidence="5">2-dehydro-3-deoxy-phosphogluconate aldolase</fullName>
        <ecNumber evidence="5">4.1.2.14</ecNumber>
    </recommendedName>
</protein>
<comment type="catalytic activity">
    <reaction evidence="1">
        <text>2-dehydro-3-deoxy-6-phospho-D-gluconate = D-glyceraldehyde 3-phosphate + pyruvate</text>
        <dbReference type="Rhea" id="RHEA:17089"/>
        <dbReference type="ChEBI" id="CHEBI:15361"/>
        <dbReference type="ChEBI" id="CHEBI:57569"/>
        <dbReference type="ChEBI" id="CHEBI:59776"/>
        <dbReference type="EC" id="4.1.2.14"/>
    </reaction>
</comment>
<evidence type="ECO:0000256" key="8">
    <source>
        <dbReference type="ARBA" id="ARBA00023277"/>
    </source>
</evidence>
<dbReference type="EMBL" id="CZBE01000024">
    <property type="protein sequence ID" value="CUQ07644.1"/>
    <property type="molecule type" value="Genomic_DNA"/>
</dbReference>
<keyword evidence="7" id="KW-0704">Schiff base</keyword>
<dbReference type="GO" id="GO:0008675">
    <property type="term" value="F:2-dehydro-3-deoxy-phosphogluconate aldolase activity"/>
    <property type="evidence" value="ECO:0007669"/>
    <property type="project" value="UniProtKB-EC"/>
</dbReference>
<comment type="similarity">
    <text evidence="3">Belongs to the KHG/KDPG aldolase family.</text>
</comment>
<dbReference type="InterPro" id="IPR000887">
    <property type="entry name" value="Aldlse_KDPG_KHG"/>
</dbReference>
<comment type="subunit">
    <text evidence="4">Homotrimer.</text>
</comment>
<dbReference type="Proteomes" id="UP000095765">
    <property type="component" value="Unassembled WGS sequence"/>
</dbReference>
<dbReference type="EC" id="4.1.2.14" evidence="5"/>
<accession>A0A174TBV9</accession>
<sequence length="320" mass="33654">MHECTKRLYAAGMLPVAVIGDARHAVPLCDALLAAGIDVIEVTFRTEAAAQAVAAIASERPGMLPGAGTILSVDQAEAAVRAGARFLVTPGFSPAVAAWCKNHEIPLYPGVSTATEVEQALAMGFTDLKFFPAEQSGGVGALRALGGPYQQARFIPTGGVGLHNLNAYLSLPNVLCCGGSFLVPAGLVEAGRLDEIETLCRAAVQTMFDPQLCHVGMNCAGAQEAEQRAKALDRLFGFAPRELPGAWFAGSAAELVKKPFLGAHGHLAIAVNHIERAMAWYQAHGVAFREEGLVMDGAGVVAVYLQEEVGGFAIHLRRRD</sequence>